<dbReference type="InterPro" id="IPR002293">
    <property type="entry name" value="AA/rel_permease1"/>
</dbReference>
<accession>A0A2Z6MXR3</accession>
<feature type="transmembrane region" description="Helical" evidence="6">
    <location>
        <begin position="110"/>
        <end position="129"/>
    </location>
</feature>
<evidence type="ECO:0000313" key="8">
    <source>
        <dbReference type="EMBL" id="GAU28510.1"/>
    </source>
</evidence>
<feature type="transmembrane region" description="Helical" evidence="6">
    <location>
        <begin position="359"/>
        <end position="380"/>
    </location>
</feature>
<dbReference type="AlphaFoldDB" id="A0A2Z6MXR3"/>
<dbReference type="Pfam" id="PF13906">
    <property type="entry name" value="AA_permease_C"/>
    <property type="match status" value="1"/>
</dbReference>
<feature type="transmembrane region" description="Helical" evidence="6">
    <location>
        <begin position="175"/>
        <end position="194"/>
    </location>
</feature>
<dbReference type="Proteomes" id="UP000242715">
    <property type="component" value="Unassembled WGS sequence"/>
</dbReference>
<name>A0A2Z6MXR3_TRISU</name>
<feature type="transmembrane region" description="Helical" evidence="6">
    <location>
        <begin position="395"/>
        <end position="414"/>
    </location>
</feature>
<sequence length="478" mass="53438">MLATWTPDQEFNQVRQRSGADMKRKLNWYDLVALGVGGMLGVGVFVTTGPVALHQSGEFMGYFGGANILMEYVFSNAAVARSFTEYLSFAFGENNPNVWRVEVHGLPKDYNMLDFPAVALILLLTLCLCHSTKESSILNLVMTIFHVIFFGFIIVAGYCNGSAKNLVNPKGIAPYGVRGVLDGAAIVYFSYIGYDSASTMAEEVKDPYKSLPIGIVGSVLITTLLYCLMALSLCMMVPYNKISEKASYSMAFLNIGWSWASNIVGAGASLGIVASLLVAMLGQARYLCVIGRARLVPSWLAKLISIGTLMVFYMVANALIYRRYVITSRTPPLHTLLFLFLLSLTSLCFSIVWKFKQQWWGLVLFGGFMITIIAFFQHMVPCNINLVQQQYAHCWYVPFMPWPPSMSIFLNVFLMTTLKTLSFQRFAIWSCFITMFYVLYGVHSTYQAEEIENLDGVNQVVMNLSVPNLQTKVEIQVH</sequence>
<reference evidence="9" key="1">
    <citation type="journal article" date="2017" name="Front. Plant Sci.">
        <title>Climate Clever Clovers: New Paradigm to Reduce the Environmental Footprint of Ruminants by Breeding Low Methanogenic Forages Utilizing Haplotype Variation.</title>
        <authorList>
            <person name="Kaur P."/>
            <person name="Appels R."/>
            <person name="Bayer P.E."/>
            <person name="Keeble-Gagnere G."/>
            <person name="Wang J."/>
            <person name="Hirakawa H."/>
            <person name="Shirasawa K."/>
            <person name="Vercoe P."/>
            <person name="Stefanova K."/>
            <person name="Durmic Z."/>
            <person name="Nichols P."/>
            <person name="Revell C."/>
            <person name="Isobe S.N."/>
            <person name="Edwards D."/>
            <person name="Erskine W."/>
        </authorList>
    </citation>
    <scope>NUCLEOTIDE SEQUENCE [LARGE SCALE GENOMIC DNA]</scope>
    <source>
        <strain evidence="9">cv. Daliak</strain>
    </source>
</reference>
<feature type="transmembrane region" description="Helical" evidence="6">
    <location>
        <begin position="31"/>
        <end position="53"/>
    </location>
</feature>
<dbReference type="Gene3D" id="1.20.1740.10">
    <property type="entry name" value="Amino acid/polyamine transporter I"/>
    <property type="match status" value="1"/>
</dbReference>
<evidence type="ECO:0000256" key="5">
    <source>
        <dbReference type="ARBA" id="ARBA00023136"/>
    </source>
</evidence>
<feature type="transmembrane region" description="Helical" evidence="6">
    <location>
        <begin position="426"/>
        <end position="443"/>
    </location>
</feature>
<feature type="transmembrane region" description="Helical" evidence="6">
    <location>
        <begin position="215"/>
        <end position="239"/>
    </location>
</feature>
<dbReference type="GO" id="GO:0005886">
    <property type="term" value="C:plasma membrane"/>
    <property type="evidence" value="ECO:0007669"/>
    <property type="project" value="TreeGrafter"/>
</dbReference>
<dbReference type="EMBL" id="DF973374">
    <property type="protein sequence ID" value="GAU28510.1"/>
    <property type="molecule type" value="Genomic_DNA"/>
</dbReference>
<keyword evidence="9" id="KW-1185">Reference proteome</keyword>
<comment type="subcellular location">
    <subcellularLocation>
        <location evidence="1">Membrane</location>
        <topology evidence="1">Multi-pass membrane protein</topology>
    </subcellularLocation>
</comment>
<dbReference type="Pfam" id="PF13520">
    <property type="entry name" value="AA_permease_2"/>
    <property type="match status" value="1"/>
</dbReference>
<feature type="transmembrane region" description="Helical" evidence="6">
    <location>
        <begin position="259"/>
        <end position="282"/>
    </location>
</feature>
<dbReference type="OrthoDB" id="3900342at2759"/>
<evidence type="ECO:0000256" key="6">
    <source>
        <dbReference type="SAM" id="Phobius"/>
    </source>
</evidence>
<feature type="transmembrane region" description="Helical" evidence="6">
    <location>
        <begin position="303"/>
        <end position="321"/>
    </location>
</feature>
<feature type="transmembrane region" description="Helical" evidence="6">
    <location>
        <begin position="136"/>
        <end position="155"/>
    </location>
</feature>
<organism evidence="8 9">
    <name type="scientific">Trifolium subterraneum</name>
    <name type="common">Subterranean clover</name>
    <dbReference type="NCBI Taxonomy" id="3900"/>
    <lineage>
        <taxon>Eukaryota</taxon>
        <taxon>Viridiplantae</taxon>
        <taxon>Streptophyta</taxon>
        <taxon>Embryophyta</taxon>
        <taxon>Tracheophyta</taxon>
        <taxon>Spermatophyta</taxon>
        <taxon>Magnoliopsida</taxon>
        <taxon>eudicotyledons</taxon>
        <taxon>Gunneridae</taxon>
        <taxon>Pentapetalae</taxon>
        <taxon>rosids</taxon>
        <taxon>fabids</taxon>
        <taxon>Fabales</taxon>
        <taxon>Fabaceae</taxon>
        <taxon>Papilionoideae</taxon>
        <taxon>50 kb inversion clade</taxon>
        <taxon>NPAAA clade</taxon>
        <taxon>Hologalegina</taxon>
        <taxon>IRL clade</taxon>
        <taxon>Trifolieae</taxon>
        <taxon>Trifolium</taxon>
    </lineage>
</organism>
<gene>
    <name evidence="8" type="ORF">TSUD_156680</name>
</gene>
<dbReference type="GO" id="GO:0015171">
    <property type="term" value="F:amino acid transmembrane transporter activity"/>
    <property type="evidence" value="ECO:0007669"/>
    <property type="project" value="TreeGrafter"/>
</dbReference>
<dbReference type="PANTHER" id="PTHR43243">
    <property type="entry name" value="INNER MEMBRANE TRANSPORTER YGJI-RELATED"/>
    <property type="match status" value="1"/>
</dbReference>
<keyword evidence="5 6" id="KW-0472">Membrane</keyword>
<protein>
    <recommendedName>
        <fullName evidence="7">Cationic amino acid transporter C-terminal domain-containing protein</fullName>
    </recommendedName>
</protein>
<evidence type="ECO:0000256" key="3">
    <source>
        <dbReference type="ARBA" id="ARBA00022692"/>
    </source>
</evidence>
<evidence type="ECO:0000256" key="1">
    <source>
        <dbReference type="ARBA" id="ARBA00004141"/>
    </source>
</evidence>
<keyword evidence="3 6" id="KW-0812">Transmembrane</keyword>
<dbReference type="PIRSF" id="PIRSF006060">
    <property type="entry name" value="AA_transporter"/>
    <property type="match status" value="1"/>
</dbReference>
<keyword evidence="4 6" id="KW-1133">Transmembrane helix</keyword>
<comment type="similarity">
    <text evidence="2">Belongs to the amino acid-polyamine-organocation (APC) superfamily. Cationic amino acid transporter (CAT) (TC 2.A.3.3) family.</text>
</comment>
<proteinExistence type="inferred from homology"/>
<evidence type="ECO:0000313" key="9">
    <source>
        <dbReference type="Proteomes" id="UP000242715"/>
    </source>
</evidence>
<evidence type="ECO:0000259" key="7">
    <source>
        <dbReference type="Pfam" id="PF13906"/>
    </source>
</evidence>
<dbReference type="PANTHER" id="PTHR43243:SF3">
    <property type="entry name" value="OS04G0543600 PROTEIN"/>
    <property type="match status" value="1"/>
</dbReference>
<evidence type="ECO:0000256" key="2">
    <source>
        <dbReference type="ARBA" id="ARBA00008572"/>
    </source>
</evidence>
<feature type="domain" description="Cationic amino acid transporter C-terminal" evidence="7">
    <location>
        <begin position="395"/>
        <end position="444"/>
    </location>
</feature>
<dbReference type="InterPro" id="IPR029485">
    <property type="entry name" value="CAT_C"/>
</dbReference>
<feature type="transmembrane region" description="Helical" evidence="6">
    <location>
        <begin position="333"/>
        <end position="352"/>
    </location>
</feature>
<evidence type="ECO:0000256" key="4">
    <source>
        <dbReference type="ARBA" id="ARBA00022989"/>
    </source>
</evidence>